<proteinExistence type="inferred from homology"/>
<evidence type="ECO:0000256" key="6">
    <source>
        <dbReference type="ARBA" id="ARBA00022847"/>
    </source>
</evidence>
<accession>A0A1H6FQ99</accession>
<dbReference type="Pfam" id="PF00474">
    <property type="entry name" value="SSF"/>
    <property type="match status" value="1"/>
</dbReference>
<feature type="transmembrane region" description="Helical" evidence="13">
    <location>
        <begin position="234"/>
        <end position="252"/>
    </location>
</feature>
<feature type="transmembrane region" description="Helical" evidence="13">
    <location>
        <begin position="161"/>
        <end position="184"/>
    </location>
</feature>
<evidence type="ECO:0000256" key="3">
    <source>
        <dbReference type="ARBA" id="ARBA00022448"/>
    </source>
</evidence>
<keyword evidence="9" id="KW-0406">Ion transport</keyword>
<evidence type="ECO:0000256" key="2">
    <source>
        <dbReference type="ARBA" id="ARBA00006434"/>
    </source>
</evidence>
<dbReference type="InterPro" id="IPR050277">
    <property type="entry name" value="Sodium:Solute_Symporter"/>
</dbReference>
<evidence type="ECO:0000256" key="4">
    <source>
        <dbReference type="ARBA" id="ARBA00022475"/>
    </source>
</evidence>
<evidence type="ECO:0000256" key="13">
    <source>
        <dbReference type="SAM" id="Phobius"/>
    </source>
</evidence>
<dbReference type="RefSeq" id="WP_090505326.1">
    <property type="nucleotide sequence ID" value="NZ_FNWL01000001.1"/>
</dbReference>
<feature type="transmembrane region" description="Helical" evidence="13">
    <location>
        <begin position="273"/>
        <end position="299"/>
    </location>
</feature>
<dbReference type="InterPro" id="IPR001734">
    <property type="entry name" value="Na/solute_symporter"/>
</dbReference>
<dbReference type="GO" id="GO:0015293">
    <property type="term" value="F:symporter activity"/>
    <property type="evidence" value="ECO:0007669"/>
    <property type="project" value="UniProtKB-KW"/>
</dbReference>
<keyword evidence="10 13" id="KW-0472">Membrane</keyword>
<feature type="transmembrane region" description="Helical" evidence="13">
    <location>
        <begin position="402"/>
        <end position="420"/>
    </location>
</feature>
<evidence type="ECO:0000256" key="5">
    <source>
        <dbReference type="ARBA" id="ARBA00022692"/>
    </source>
</evidence>
<evidence type="ECO:0000256" key="11">
    <source>
        <dbReference type="ARBA" id="ARBA00023201"/>
    </source>
</evidence>
<feature type="transmembrane region" description="Helical" evidence="13">
    <location>
        <begin position="319"/>
        <end position="337"/>
    </location>
</feature>
<dbReference type="EMBL" id="FNWL01000001">
    <property type="protein sequence ID" value="SEH12380.1"/>
    <property type="molecule type" value="Genomic_DNA"/>
</dbReference>
<sequence length="485" mass="50960">MIDLIPGDANPYYLAAFVLYMLLILGLGVWGYTRTNDVMDFWVFGQDMGPTLATWSLIANFVSSVSVIGFIGSVYVEGYSLMTHTILGLMLGISGLYFVVGRVRALNVLTLPDLIAEVSGYDVARPISGSVLLANAWLYLIMQLVGASLLVTAITGVPYEYMVWVIGAVFIIYTVLGGLVSVAWTDLVQGVIMVAAVAITFVYMLFDLGSFTAINAELAAVDSALVHPTNEGTYTALMIAATIVAFFGSIFTEQNMLIRIAATRDIRTAKIHLAGAGAVLSIFYSLLIILGGATTVALLESGLAVDDPDAAFPVLITDYVSTGIGVVIILAVMSAILSTTDTRLHSTGITTARDIYSYFKPDAAETRLMTVSRIATVVFGISATAAAVDPPGTIIELYNLRAVLLTSAFLVPVYVAMYWSDLDGRAIVAAVAGGGILGLGTDLIDGGIGAVPSAFIGIGTGTIVLLVVHHLLPDSDDGPDPAGGD</sequence>
<evidence type="ECO:0000256" key="9">
    <source>
        <dbReference type="ARBA" id="ARBA00023065"/>
    </source>
</evidence>
<evidence type="ECO:0000256" key="1">
    <source>
        <dbReference type="ARBA" id="ARBA00004651"/>
    </source>
</evidence>
<protein>
    <submittedName>
        <fullName evidence="14">Sodium/proline symporter</fullName>
    </submittedName>
</protein>
<dbReference type="PANTHER" id="PTHR48086:SF3">
    <property type="entry name" value="SODIUM_PROLINE SYMPORTER"/>
    <property type="match status" value="1"/>
</dbReference>
<evidence type="ECO:0000256" key="10">
    <source>
        <dbReference type="ARBA" id="ARBA00023136"/>
    </source>
</evidence>
<dbReference type="InterPro" id="IPR018212">
    <property type="entry name" value="Na/solute_symporter_CS"/>
</dbReference>
<dbReference type="InterPro" id="IPR038377">
    <property type="entry name" value="Na/Glc_symporter_sf"/>
</dbReference>
<dbReference type="OrthoDB" id="9779at2157"/>
<dbReference type="PROSITE" id="PS50283">
    <property type="entry name" value="NA_SOLUT_SYMP_3"/>
    <property type="match status" value="1"/>
</dbReference>
<comment type="subcellular location">
    <subcellularLocation>
        <location evidence="1">Cell membrane</location>
        <topology evidence="1">Multi-pass membrane protein</topology>
    </subcellularLocation>
</comment>
<name>A0A1H6FQ99_9EURY</name>
<dbReference type="Gene3D" id="1.20.1730.10">
    <property type="entry name" value="Sodium/glucose cotransporter"/>
    <property type="match status" value="1"/>
</dbReference>
<keyword evidence="8" id="KW-0915">Sodium</keyword>
<dbReference type="AlphaFoldDB" id="A0A1H6FQ99"/>
<keyword evidence="5 13" id="KW-0812">Transmembrane</keyword>
<feature type="transmembrane region" description="Helical" evidence="13">
    <location>
        <begin position="136"/>
        <end position="155"/>
    </location>
</feature>
<evidence type="ECO:0000313" key="14">
    <source>
        <dbReference type="EMBL" id="SEH12380.1"/>
    </source>
</evidence>
<feature type="transmembrane region" description="Helical" evidence="13">
    <location>
        <begin position="451"/>
        <end position="472"/>
    </location>
</feature>
<keyword evidence="3" id="KW-0813">Transport</keyword>
<organism evidence="14 15">
    <name type="scientific">Natronorubrum sediminis</name>
    <dbReference type="NCBI Taxonomy" id="640943"/>
    <lineage>
        <taxon>Archaea</taxon>
        <taxon>Methanobacteriati</taxon>
        <taxon>Methanobacteriota</taxon>
        <taxon>Stenosarchaea group</taxon>
        <taxon>Halobacteria</taxon>
        <taxon>Halobacteriales</taxon>
        <taxon>Natrialbaceae</taxon>
        <taxon>Natronorubrum</taxon>
    </lineage>
</organism>
<dbReference type="PROSITE" id="PS00456">
    <property type="entry name" value="NA_SOLUT_SYMP_1"/>
    <property type="match status" value="1"/>
</dbReference>
<keyword evidence="6" id="KW-0769">Symport</keyword>
<dbReference type="Proteomes" id="UP000199112">
    <property type="component" value="Unassembled WGS sequence"/>
</dbReference>
<gene>
    <name evidence="14" type="ORF">SAMN04487967_0782</name>
</gene>
<evidence type="ECO:0000256" key="12">
    <source>
        <dbReference type="RuleBase" id="RU362091"/>
    </source>
</evidence>
<keyword evidence="11" id="KW-0739">Sodium transport</keyword>
<evidence type="ECO:0000256" key="8">
    <source>
        <dbReference type="ARBA" id="ARBA00023053"/>
    </source>
</evidence>
<comment type="similarity">
    <text evidence="2 12">Belongs to the sodium:solute symporter (SSF) (TC 2.A.21) family.</text>
</comment>
<feature type="transmembrane region" description="Helical" evidence="13">
    <location>
        <begin position="426"/>
        <end position="444"/>
    </location>
</feature>
<reference evidence="15" key="1">
    <citation type="submission" date="2016-10" db="EMBL/GenBank/DDBJ databases">
        <authorList>
            <person name="Varghese N."/>
            <person name="Submissions S."/>
        </authorList>
    </citation>
    <scope>NUCLEOTIDE SEQUENCE [LARGE SCALE GENOMIC DNA]</scope>
    <source>
        <strain evidence="15">CGMCC 1.8981</strain>
    </source>
</reference>
<dbReference type="PANTHER" id="PTHR48086">
    <property type="entry name" value="SODIUM/PROLINE SYMPORTER-RELATED"/>
    <property type="match status" value="1"/>
</dbReference>
<evidence type="ECO:0000256" key="7">
    <source>
        <dbReference type="ARBA" id="ARBA00022989"/>
    </source>
</evidence>
<dbReference type="GO" id="GO:0006814">
    <property type="term" value="P:sodium ion transport"/>
    <property type="evidence" value="ECO:0007669"/>
    <property type="project" value="UniProtKB-KW"/>
</dbReference>
<keyword evidence="7 13" id="KW-1133">Transmembrane helix</keyword>
<feature type="transmembrane region" description="Helical" evidence="13">
    <location>
        <begin position="52"/>
        <end position="75"/>
    </location>
</feature>
<keyword evidence="4" id="KW-1003">Cell membrane</keyword>
<feature type="transmembrane region" description="Helical" evidence="13">
    <location>
        <begin position="12"/>
        <end position="32"/>
    </location>
</feature>
<evidence type="ECO:0000313" key="15">
    <source>
        <dbReference type="Proteomes" id="UP000199112"/>
    </source>
</evidence>
<dbReference type="GO" id="GO:0046942">
    <property type="term" value="P:carboxylic acid transport"/>
    <property type="evidence" value="ECO:0007669"/>
    <property type="project" value="UniProtKB-ARBA"/>
</dbReference>
<dbReference type="GO" id="GO:0005886">
    <property type="term" value="C:plasma membrane"/>
    <property type="evidence" value="ECO:0007669"/>
    <property type="project" value="UniProtKB-SubCell"/>
</dbReference>
<feature type="transmembrane region" description="Helical" evidence="13">
    <location>
        <begin position="81"/>
        <end position="100"/>
    </location>
</feature>
<feature type="transmembrane region" description="Helical" evidence="13">
    <location>
        <begin position="191"/>
        <end position="214"/>
    </location>
</feature>
<keyword evidence="15" id="KW-1185">Reference proteome</keyword>